<organism evidence="1 2">
    <name type="scientific">Desulfitobacterium dehalogenans (strain ATCC 51507 / DSM 9161 / JW/IU-DC1)</name>
    <dbReference type="NCBI Taxonomy" id="756499"/>
    <lineage>
        <taxon>Bacteria</taxon>
        <taxon>Bacillati</taxon>
        <taxon>Bacillota</taxon>
        <taxon>Clostridia</taxon>
        <taxon>Eubacteriales</taxon>
        <taxon>Desulfitobacteriaceae</taxon>
        <taxon>Desulfitobacterium</taxon>
    </lineage>
</organism>
<dbReference type="KEGG" id="ddh:Desde_1036"/>
<protein>
    <submittedName>
        <fullName evidence="1">Uncharacterized protein</fullName>
    </submittedName>
</protein>
<gene>
    <name evidence="1" type="ordered locus">Desde_1036</name>
</gene>
<reference evidence="2" key="1">
    <citation type="submission" date="2012-06" db="EMBL/GenBank/DDBJ databases">
        <title>Complete sequence of Desulfitobacterium dehalogenans ATCC 51507.</title>
        <authorList>
            <person name="Lucas S."/>
            <person name="Han J."/>
            <person name="Lapidus A."/>
            <person name="Cheng J.-F."/>
            <person name="Goodwin L."/>
            <person name="Pitluck S."/>
            <person name="Peters L."/>
            <person name="Ovchinnikova G."/>
            <person name="Teshima H."/>
            <person name="Detter J.C."/>
            <person name="Han C."/>
            <person name="Tapia R."/>
            <person name="Land M."/>
            <person name="Hauser L."/>
            <person name="Kyrpides N."/>
            <person name="Ivanova N."/>
            <person name="Pagani I."/>
            <person name="Kruse T."/>
            <person name="de Vos W.M."/>
            <person name="Smidt H."/>
            <person name="Woyke T."/>
        </authorList>
    </citation>
    <scope>NUCLEOTIDE SEQUENCE [LARGE SCALE GENOMIC DNA]</scope>
    <source>
        <strain evidence="2">ATCC 51507 / DSM 9161 / JW/IU-DC1</strain>
    </source>
</reference>
<sequence length="53" mass="6427">MSIVFRIEEFFWNLINLVLTAEQVRYYNKLNKTDMNTRNKSLHILLNLKLKKA</sequence>
<dbReference type="EMBL" id="CP003348">
    <property type="protein sequence ID" value="AFL99469.1"/>
    <property type="molecule type" value="Genomic_DNA"/>
</dbReference>
<dbReference type="AlphaFoldDB" id="I4A685"/>
<name>I4A685_DESDJ</name>
<evidence type="ECO:0000313" key="2">
    <source>
        <dbReference type="Proteomes" id="UP000006053"/>
    </source>
</evidence>
<evidence type="ECO:0000313" key="1">
    <source>
        <dbReference type="EMBL" id="AFL99469.1"/>
    </source>
</evidence>
<proteinExistence type="predicted"/>
<dbReference type="HOGENOM" id="CLU_3060843_0_0_9"/>
<dbReference type="STRING" id="756499.Desde_1036"/>
<keyword evidence="2" id="KW-1185">Reference proteome</keyword>
<accession>I4A685</accession>
<reference evidence="1 2" key="2">
    <citation type="journal article" date="2015" name="J. Bacteriol.">
        <title>Genomic, proteomic, and biochemical analysis of the organohalide respiratory pathway in Desulfitobacterium dehalogenans.</title>
        <authorList>
            <person name="Kruse T."/>
            <person name="van de Pas B.A."/>
            <person name="Atteia A."/>
            <person name="Krab K."/>
            <person name="Hagen W.R."/>
            <person name="Goodwin L."/>
            <person name="Chain P."/>
            <person name="Boeren S."/>
            <person name="Maphosa F."/>
            <person name="Schraa G."/>
            <person name="de Vos W.M."/>
            <person name="van der Oost J."/>
            <person name="Smidt H."/>
            <person name="Stams A.J."/>
        </authorList>
    </citation>
    <scope>NUCLEOTIDE SEQUENCE [LARGE SCALE GENOMIC DNA]</scope>
    <source>
        <strain evidence="2">ATCC 51507 / DSM 9161 / JW/IU-DC1</strain>
    </source>
</reference>
<dbReference type="Proteomes" id="UP000006053">
    <property type="component" value="Chromosome"/>
</dbReference>